<dbReference type="InterPro" id="IPR036291">
    <property type="entry name" value="NAD(P)-bd_dom_sf"/>
</dbReference>
<keyword evidence="4" id="KW-1185">Reference proteome</keyword>
<gene>
    <name evidence="3" type="ORF">FB00_05040</name>
</gene>
<dbReference type="RefSeq" id="WP_047231774.1">
    <property type="nucleotide sequence ID" value="NZ_JNBQ01000003.1"/>
</dbReference>
<reference evidence="3 4" key="1">
    <citation type="submission" date="2014-05" db="EMBL/GenBank/DDBJ databases">
        <title>Cellulosimicrobium funkei U11 genome.</title>
        <authorList>
            <person name="Hu C."/>
            <person name="Gong Y."/>
            <person name="Wan W."/>
            <person name="Jiang M."/>
        </authorList>
    </citation>
    <scope>NUCLEOTIDE SEQUENCE [LARGE SCALE GENOMIC DNA]</scope>
    <source>
        <strain evidence="3 4">U11</strain>
    </source>
</reference>
<dbReference type="SUPFAM" id="SSF50129">
    <property type="entry name" value="GroES-like"/>
    <property type="match status" value="1"/>
</dbReference>
<dbReference type="PANTHER" id="PTHR44154">
    <property type="entry name" value="QUINONE OXIDOREDUCTASE"/>
    <property type="match status" value="1"/>
</dbReference>
<evidence type="ECO:0000256" key="1">
    <source>
        <dbReference type="ARBA" id="ARBA00022857"/>
    </source>
</evidence>
<dbReference type="InterPro" id="IPR051603">
    <property type="entry name" value="Zinc-ADH_QOR/CCCR"/>
</dbReference>
<dbReference type="InterPro" id="IPR020843">
    <property type="entry name" value="ER"/>
</dbReference>
<dbReference type="EMBL" id="JNBQ01000003">
    <property type="protein sequence ID" value="KLN35652.1"/>
    <property type="molecule type" value="Genomic_DNA"/>
</dbReference>
<dbReference type="STRING" id="264251.FB00_05040"/>
<dbReference type="GO" id="GO:0016491">
    <property type="term" value="F:oxidoreductase activity"/>
    <property type="evidence" value="ECO:0007669"/>
    <property type="project" value="InterPro"/>
</dbReference>
<evidence type="ECO:0000313" key="4">
    <source>
        <dbReference type="Proteomes" id="UP000035265"/>
    </source>
</evidence>
<dbReference type="PANTHER" id="PTHR44154:SF1">
    <property type="entry name" value="QUINONE OXIDOREDUCTASE"/>
    <property type="match status" value="1"/>
</dbReference>
<sequence>MSTVVVFEAFGGPETLRVDDEHVGEPGPGQVRVANRVVGVNPADLKRLAGAFGGRVPGVLGFEAAGVVDAVGPDVPDLAPGDEVVWHGAGAQRELSLVRADHVRRKPASLPFEQAAVLPVAAATAFSALVQADVGEGDVVLLHGASGGVGSAAVQIATALGARVVGTASPANHDYLRGLGATPVAYGPGLVDAVRALPDGLDEVSVVVDLVGSADTVAATVALLGEDLAPATPDDPPSAVTIVGSDASRAAGVVDKVDAKGALDEVLALAEDGRLRAEVSARFPLAEAAEALQLVADGHARGKVVLDVP</sequence>
<dbReference type="Gene3D" id="3.40.50.720">
    <property type="entry name" value="NAD(P)-binding Rossmann-like Domain"/>
    <property type="match status" value="1"/>
</dbReference>
<protein>
    <recommendedName>
        <fullName evidence="2">Enoyl reductase (ER) domain-containing protein</fullName>
    </recommendedName>
</protein>
<accession>A0A0H2L663</accession>
<name>A0A0H2L663_9MICO</name>
<dbReference type="Pfam" id="PF13602">
    <property type="entry name" value="ADH_zinc_N_2"/>
    <property type="match status" value="1"/>
</dbReference>
<dbReference type="CDD" id="cd05289">
    <property type="entry name" value="MDR_like_2"/>
    <property type="match status" value="1"/>
</dbReference>
<dbReference type="PATRIC" id="fig|264251.5.peg.1035"/>
<evidence type="ECO:0000259" key="2">
    <source>
        <dbReference type="SMART" id="SM00829"/>
    </source>
</evidence>
<dbReference type="Pfam" id="PF08240">
    <property type="entry name" value="ADH_N"/>
    <property type="match status" value="1"/>
</dbReference>
<dbReference type="Proteomes" id="UP000035265">
    <property type="component" value="Unassembled WGS sequence"/>
</dbReference>
<dbReference type="InterPro" id="IPR011032">
    <property type="entry name" value="GroES-like_sf"/>
</dbReference>
<dbReference type="AlphaFoldDB" id="A0A0H2L663"/>
<dbReference type="Gene3D" id="3.90.180.10">
    <property type="entry name" value="Medium-chain alcohol dehydrogenases, catalytic domain"/>
    <property type="match status" value="1"/>
</dbReference>
<dbReference type="SUPFAM" id="SSF51735">
    <property type="entry name" value="NAD(P)-binding Rossmann-fold domains"/>
    <property type="match status" value="1"/>
</dbReference>
<organism evidence="3 4">
    <name type="scientific">Cellulosimicrobium funkei</name>
    <dbReference type="NCBI Taxonomy" id="264251"/>
    <lineage>
        <taxon>Bacteria</taxon>
        <taxon>Bacillati</taxon>
        <taxon>Actinomycetota</taxon>
        <taxon>Actinomycetes</taxon>
        <taxon>Micrococcales</taxon>
        <taxon>Promicromonosporaceae</taxon>
        <taxon>Cellulosimicrobium</taxon>
    </lineage>
</organism>
<dbReference type="InterPro" id="IPR013154">
    <property type="entry name" value="ADH-like_N"/>
</dbReference>
<proteinExistence type="predicted"/>
<comment type="caution">
    <text evidence="3">The sequence shown here is derived from an EMBL/GenBank/DDBJ whole genome shotgun (WGS) entry which is preliminary data.</text>
</comment>
<feature type="domain" description="Enoyl reductase (ER)" evidence="2">
    <location>
        <begin position="11"/>
        <end position="306"/>
    </location>
</feature>
<evidence type="ECO:0000313" key="3">
    <source>
        <dbReference type="EMBL" id="KLN35652.1"/>
    </source>
</evidence>
<dbReference type="SMART" id="SM00829">
    <property type="entry name" value="PKS_ER"/>
    <property type="match status" value="1"/>
</dbReference>
<keyword evidence="1" id="KW-0521">NADP</keyword>